<dbReference type="AlphaFoldDB" id="A0A9P9DFU0"/>
<sequence length="120" mass="13410">MLQRLYLAFMPATCSPLMSLKVACALGFLARQKISLSRKRMRGMLYRRSMALLTLIQESSIATCMTISVLSYCPASSPKIAGKVLETLDSSTNCDCCLYRENCPASALRYLERQRSQALQ</sequence>
<gene>
    <name evidence="1" type="ORF">B0J13DRAFT_569602</name>
</gene>
<reference evidence="1" key="1">
    <citation type="journal article" date="2021" name="Nat. Commun.">
        <title>Genetic determinants of endophytism in the Arabidopsis root mycobiome.</title>
        <authorList>
            <person name="Mesny F."/>
            <person name="Miyauchi S."/>
            <person name="Thiergart T."/>
            <person name="Pickel B."/>
            <person name="Atanasova L."/>
            <person name="Karlsson M."/>
            <person name="Huettel B."/>
            <person name="Barry K.W."/>
            <person name="Haridas S."/>
            <person name="Chen C."/>
            <person name="Bauer D."/>
            <person name="Andreopoulos W."/>
            <person name="Pangilinan J."/>
            <person name="LaButti K."/>
            <person name="Riley R."/>
            <person name="Lipzen A."/>
            <person name="Clum A."/>
            <person name="Drula E."/>
            <person name="Henrissat B."/>
            <person name="Kohler A."/>
            <person name="Grigoriev I.V."/>
            <person name="Martin F.M."/>
            <person name="Hacquard S."/>
        </authorList>
    </citation>
    <scope>NUCLEOTIDE SEQUENCE</scope>
    <source>
        <strain evidence="1">MPI-CAGE-AT-0021</strain>
    </source>
</reference>
<name>A0A9P9DFU0_9HYPO</name>
<evidence type="ECO:0000313" key="2">
    <source>
        <dbReference type="Proteomes" id="UP000717696"/>
    </source>
</evidence>
<dbReference type="EMBL" id="JAGMUU010000032">
    <property type="protein sequence ID" value="KAH7118167.1"/>
    <property type="molecule type" value="Genomic_DNA"/>
</dbReference>
<accession>A0A9P9DFU0</accession>
<organism evidence="1 2">
    <name type="scientific">Dactylonectria estremocensis</name>
    <dbReference type="NCBI Taxonomy" id="1079267"/>
    <lineage>
        <taxon>Eukaryota</taxon>
        <taxon>Fungi</taxon>
        <taxon>Dikarya</taxon>
        <taxon>Ascomycota</taxon>
        <taxon>Pezizomycotina</taxon>
        <taxon>Sordariomycetes</taxon>
        <taxon>Hypocreomycetidae</taxon>
        <taxon>Hypocreales</taxon>
        <taxon>Nectriaceae</taxon>
        <taxon>Dactylonectria</taxon>
    </lineage>
</organism>
<dbReference type="Proteomes" id="UP000717696">
    <property type="component" value="Unassembled WGS sequence"/>
</dbReference>
<comment type="caution">
    <text evidence="1">The sequence shown here is derived from an EMBL/GenBank/DDBJ whole genome shotgun (WGS) entry which is preliminary data.</text>
</comment>
<protein>
    <submittedName>
        <fullName evidence="1">Uncharacterized protein</fullName>
    </submittedName>
</protein>
<evidence type="ECO:0000313" key="1">
    <source>
        <dbReference type="EMBL" id="KAH7118167.1"/>
    </source>
</evidence>
<keyword evidence="2" id="KW-1185">Reference proteome</keyword>
<proteinExistence type="predicted"/>